<dbReference type="STRING" id="559304.G8YFT5"/>
<proteinExistence type="predicted"/>
<dbReference type="PANTHER" id="PTHR44086:SF10">
    <property type="entry name" value="THIOSULFATE SULFURTRANSFERASE_RHODANESE-LIKE DOMAIN-CONTAINING PROTEIN 3"/>
    <property type="match status" value="1"/>
</dbReference>
<dbReference type="GO" id="GO:0004792">
    <property type="term" value="F:thiosulfate-cyanide sulfurtransferase activity"/>
    <property type="evidence" value="ECO:0007669"/>
    <property type="project" value="TreeGrafter"/>
</dbReference>
<reference evidence="2 3" key="1">
    <citation type="journal article" date="2012" name="G3 (Bethesda)">
        <title>Pichia sorbitophila, an interspecies yeast hybrid reveals early steps of genome resolution following polyploidization.</title>
        <authorList>
            <person name="Leh Louis V."/>
            <person name="Despons L."/>
            <person name="Friedrich A."/>
            <person name="Martin T."/>
            <person name="Durrens P."/>
            <person name="Casaregola S."/>
            <person name="Neuveglise C."/>
            <person name="Fairhead C."/>
            <person name="Marck C."/>
            <person name="Cruz J.A."/>
            <person name="Straub M.L."/>
            <person name="Kugler V."/>
            <person name="Sacerdot C."/>
            <person name="Uzunov Z."/>
            <person name="Thierry A."/>
            <person name="Weiss S."/>
            <person name="Bleykasten C."/>
            <person name="De Montigny J."/>
            <person name="Jacques N."/>
            <person name="Jung P."/>
            <person name="Lemaire M."/>
            <person name="Mallet S."/>
            <person name="Morel G."/>
            <person name="Richard G.F."/>
            <person name="Sarkar A."/>
            <person name="Savel G."/>
            <person name="Schacherer J."/>
            <person name="Seret M.L."/>
            <person name="Talla E."/>
            <person name="Samson G."/>
            <person name="Jubin C."/>
            <person name="Poulain J."/>
            <person name="Vacherie B."/>
            <person name="Barbe V."/>
            <person name="Pelletier E."/>
            <person name="Sherman D.J."/>
            <person name="Westhof E."/>
            <person name="Weissenbach J."/>
            <person name="Baret P.V."/>
            <person name="Wincker P."/>
            <person name="Gaillardin C."/>
            <person name="Dujon B."/>
            <person name="Souciet J.L."/>
        </authorList>
    </citation>
    <scope>NUCLEOTIDE SEQUENCE [LARGE SCALE GENOMIC DNA]</scope>
    <source>
        <strain evidence="3">ATCC MYA-4447 / BCRC 22081 / CBS 7064 / NBRC 10061 / NRRL Y-12695</strain>
    </source>
</reference>
<evidence type="ECO:0000313" key="2">
    <source>
        <dbReference type="EMBL" id="CCE82034.1"/>
    </source>
</evidence>
<keyword evidence="3" id="KW-1185">Reference proteome</keyword>
<dbReference type="EMBL" id="FO082051">
    <property type="protein sequence ID" value="CCE82034.1"/>
    <property type="molecule type" value="Genomic_DNA"/>
</dbReference>
<feature type="domain" description="Rhodanese" evidence="1">
    <location>
        <begin position="98"/>
        <end position="199"/>
    </location>
</feature>
<evidence type="ECO:0000259" key="1">
    <source>
        <dbReference type="PROSITE" id="PS50206"/>
    </source>
</evidence>
<dbReference type="PROSITE" id="PS50206">
    <property type="entry name" value="RHODANESE_3"/>
    <property type="match status" value="1"/>
</dbReference>
<dbReference type="FunCoup" id="G8YFT5">
    <property type="interactions" value="939"/>
</dbReference>
<protein>
    <submittedName>
        <fullName evidence="2">Piso0_002727 protein</fullName>
    </submittedName>
</protein>
<dbReference type="InterPro" id="IPR001763">
    <property type="entry name" value="Rhodanese-like_dom"/>
</dbReference>
<dbReference type="OrthoDB" id="566238at2759"/>
<name>G8YFT5_PICSO</name>
<dbReference type="OMA" id="REPYELF"/>
<dbReference type="CDD" id="cd01519">
    <property type="entry name" value="RHOD_HSP67B2"/>
    <property type="match status" value="1"/>
</dbReference>
<dbReference type="InterPro" id="IPR036873">
    <property type="entry name" value="Rhodanese-like_dom_sf"/>
</dbReference>
<dbReference type="Proteomes" id="UP000005222">
    <property type="component" value="Chromosome I"/>
</dbReference>
<gene>
    <name evidence="2" type="primary">Piso0_002727</name>
    <name evidence="2" type="ORF">GNLVRS01_PISO0I16486g</name>
</gene>
<dbReference type="Pfam" id="PF00581">
    <property type="entry name" value="Rhodanese"/>
    <property type="match status" value="1"/>
</dbReference>
<evidence type="ECO:0000313" key="3">
    <source>
        <dbReference type="Proteomes" id="UP000005222"/>
    </source>
</evidence>
<dbReference type="PANTHER" id="PTHR44086">
    <property type="entry name" value="THIOSULFATE SULFURTRANSFERASE RDL2, MITOCHONDRIAL-RELATED"/>
    <property type="match status" value="1"/>
</dbReference>
<dbReference type="Gene3D" id="3.40.250.10">
    <property type="entry name" value="Rhodanese-like domain"/>
    <property type="match status" value="1"/>
</dbReference>
<sequence length="199" mass="22532">MNVFNKKIGKVKKNKGKANMIRVGYLNRCALRSARVAFRNIPVRSITYNRTPFVSNACAWPIKKQANQFRYYSVLSQSPEAKVYDYKSIKEIASNPSAHPDKLIIDVREPVEFEDGHIPNAINIPFKSSPGALDLSDEDFKENFGFDKPSTDKELIFYCLAGVRSTAAEELANTFGYKKRGNYVGSFEDWASNENKKSN</sequence>
<dbReference type="AlphaFoldDB" id="G8YFT5"/>
<dbReference type="SMART" id="SM00450">
    <property type="entry name" value="RHOD"/>
    <property type="match status" value="1"/>
</dbReference>
<dbReference type="GO" id="GO:0005739">
    <property type="term" value="C:mitochondrion"/>
    <property type="evidence" value="ECO:0007669"/>
    <property type="project" value="TreeGrafter"/>
</dbReference>
<dbReference type="eggNOG" id="KOG1530">
    <property type="taxonomic scope" value="Eukaryota"/>
</dbReference>
<dbReference type="SUPFAM" id="SSF52821">
    <property type="entry name" value="Rhodanese/Cell cycle control phosphatase"/>
    <property type="match status" value="1"/>
</dbReference>
<organism evidence="2 3">
    <name type="scientific">Pichia sorbitophila (strain ATCC MYA-4447 / BCRC 22081 / CBS 7064 / NBRC 10061 / NRRL Y-12695)</name>
    <name type="common">Hybrid yeast</name>
    <dbReference type="NCBI Taxonomy" id="559304"/>
    <lineage>
        <taxon>Eukaryota</taxon>
        <taxon>Fungi</taxon>
        <taxon>Dikarya</taxon>
        <taxon>Ascomycota</taxon>
        <taxon>Saccharomycotina</taxon>
        <taxon>Pichiomycetes</taxon>
        <taxon>Debaryomycetaceae</taxon>
        <taxon>Millerozyma</taxon>
    </lineage>
</organism>
<dbReference type="HOGENOM" id="CLU_089574_0_0_1"/>
<accession>G8YFT5</accession>
<dbReference type="InParanoid" id="G8YFT5"/>